<evidence type="ECO:0000256" key="1">
    <source>
        <dbReference type="SAM" id="SignalP"/>
    </source>
</evidence>
<feature type="chain" id="PRO_5035853393" description="Spondin domain-containing protein" evidence="1">
    <location>
        <begin position="27"/>
        <end position="161"/>
    </location>
</feature>
<accession>A0A8T2KBV0</accession>
<feature type="domain" description="Spondin" evidence="2">
    <location>
        <begin position="31"/>
        <end position="161"/>
    </location>
</feature>
<organism evidence="3 4">
    <name type="scientific">Hymenochirus boettgeri</name>
    <name type="common">Congo dwarf clawed frog</name>
    <dbReference type="NCBI Taxonomy" id="247094"/>
    <lineage>
        <taxon>Eukaryota</taxon>
        <taxon>Metazoa</taxon>
        <taxon>Chordata</taxon>
        <taxon>Craniata</taxon>
        <taxon>Vertebrata</taxon>
        <taxon>Euteleostomi</taxon>
        <taxon>Amphibia</taxon>
        <taxon>Batrachia</taxon>
        <taxon>Anura</taxon>
        <taxon>Pipoidea</taxon>
        <taxon>Pipidae</taxon>
        <taxon>Pipinae</taxon>
        <taxon>Hymenochirus</taxon>
    </lineage>
</organism>
<dbReference type="PANTHER" id="PTHR11311">
    <property type="entry name" value="SPONDIN"/>
    <property type="match status" value="1"/>
</dbReference>
<reference evidence="3" key="1">
    <citation type="thesis" date="2020" institute="ProQuest LLC" country="789 East Eisenhower Parkway, Ann Arbor, MI, USA">
        <title>Comparative Genomics and Chromosome Evolution.</title>
        <authorList>
            <person name="Mudd A.B."/>
        </authorList>
    </citation>
    <scope>NUCLEOTIDE SEQUENCE</scope>
    <source>
        <strain evidence="3">Female2</strain>
        <tissue evidence="3">Blood</tissue>
    </source>
</reference>
<dbReference type="Gene3D" id="2.60.40.2130">
    <property type="entry name" value="F-spondin domain"/>
    <property type="match status" value="1"/>
</dbReference>
<dbReference type="PROSITE" id="PS51020">
    <property type="entry name" value="SPONDIN"/>
    <property type="match status" value="1"/>
</dbReference>
<dbReference type="EMBL" id="JAACNH010000001">
    <property type="protein sequence ID" value="KAG8453364.1"/>
    <property type="molecule type" value="Genomic_DNA"/>
</dbReference>
<keyword evidence="1" id="KW-0732">Signal</keyword>
<evidence type="ECO:0000313" key="3">
    <source>
        <dbReference type="EMBL" id="KAG8453364.1"/>
    </source>
</evidence>
<keyword evidence="4" id="KW-1185">Reference proteome</keyword>
<comment type="caution">
    <text evidence="3">The sequence shown here is derived from an EMBL/GenBank/DDBJ whole genome shotgun (WGS) entry which is preliminary data.</text>
</comment>
<dbReference type="GO" id="GO:0007155">
    <property type="term" value="P:cell adhesion"/>
    <property type="evidence" value="ECO:0007669"/>
    <property type="project" value="TreeGrafter"/>
</dbReference>
<dbReference type="PANTHER" id="PTHR11311:SF15">
    <property type="entry name" value="SPONDIN-2"/>
    <property type="match status" value="1"/>
</dbReference>
<evidence type="ECO:0000259" key="2">
    <source>
        <dbReference type="PROSITE" id="PS51020"/>
    </source>
</evidence>
<dbReference type="NCBIfam" id="NF038123">
    <property type="entry name" value="NF038123_dom"/>
    <property type="match status" value="1"/>
</dbReference>
<protein>
    <recommendedName>
        <fullName evidence="2">Spondin domain-containing protein</fullName>
    </recommendedName>
</protein>
<dbReference type="InterPro" id="IPR009465">
    <property type="entry name" value="Spondin_N"/>
</dbReference>
<name>A0A8T2KBV0_9PIPI</name>
<proteinExistence type="predicted"/>
<dbReference type="OrthoDB" id="6090599at2759"/>
<dbReference type="InterPro" id="IPR051418">
    <property type="entry name" value="Spondin/Thrombospondin_T1"/>
</dbReference>
<gene>
    <name evidence="3" type="ORF">GDO86_000122</name>
</gene>
<sequence>MEKLLLVYRCYVIALAILSVVEYSNSLPLSEESICTAEEHVKYSIIFTGKWSQTSFPKQYPLYRPPAQWSTLLGATHSSDYHMWKKSEPASNGVRDFAEKGEAWSLMKEIEAAGEKIQSVHGIFSTALISSGTGQASTEFEAHPRHPFNCPSPDWFVGIEV</sequence>
<feature type="signal peptide" evidence="1">
    <location>
        <begin position="1"/>
        <end position="26"/>
    </location>
</feature>
<dbReference type="AlphaFoldDB" id="A0A8T2KBV0"/>
<dbReference type="GO" id="GO:0031012">
    <property type="term" value="C:extracellular matrix"/>
    <property type="evidence" value="ECO:0007669"/>
    <property type="project" value="TreeGrafter"/>
</dbReference>
<dbReference type="Pfam" id="PF06468">
    <property type="entry name" value="Spond_N"/>
    <property type="match status" value="1"/>
</dbReference>
<dbReference type="InterPro" id="IPR038678">
    <property type="entry name" value="Spondin_N_sf"/>
</dbReference>
<evidence type="ECO:0000313" key="4">
    <source>
        <dbReference type="Proteomes" id="UP000812440"/>
    </source>
</evidence>
<dbReference type="Proteomes" id="UP000812440">
    <property type="component" value="Chromosome 1"/>
</dbReference>